<dbReference type="Pfam" id="PF13401">
    <property type="entry name" value="AAA_22"/>
    <property type="match status" value="1"/>
</dbReference>
<dbReference type="Gene3D" id="3.40.50.300">
    <property type="entry name" value="P-loop containing nucleotide triphosphate hydrolases"/>
    <property type="match status" value="1"/>
</dbReference>
<dbReference type="SMART" id="SM00382">
    <property type="entry name" value="AAA"/>
    <property type="match status" value="1"/>
</dbReference>
<keyword evidence="4" id="KW-1185">Reference proteome</keyword>
<dbReference type="InterPro" id="IPR052026">
    <property type="entry name" value="ExeA_AAA_ATPase_DNA-bind"/>
</dbReference>
<evidence type="ECO:0000313" key="3">
    <source>
        <dbReference type="EMBL" id="MBS7812045.1"/>
    </source>
</evidence>
<evidence type="ECO:0000259" key="2">
    <source>
        <dbReference type="SMART" id="SM00382"/>
    </source>
</evidence>
<name>A0ABS5QGG4_9PROT</name>
<feature type="domain" description="AAA+ ATPase" evidence="2">
    <location>
        <begin position="42"/>
        <end position="244"/>
    </location>
</feature>
<dbReference type="SUPFAM" id="SSF52540">
    <property type="entry name" value="P-loop containing nucleoside triphosphate hydrolases"/>
    <property type="match status" value="1"/>
</dbReference>
<gene>
    <name evidence="3" type="ORF">KHU32_13925</name>
</gene>
<evidence type="ECO:0000256" key="1">
    <source>
        <dbReference type="SAM" id="Coils"/>
    </source>
</evidence>
<accession>A0ABS5QGG4</accession>
<dbReference type="Proteomes" id="UP000766336">
    <property type="component" value="Unassembled WGS sequence"/>
</dbReference>
<dbReference type="InterPro" id="IPR003593">
    <property type="entry name" value="AAA+_ATPase"/>
</dbReference>
<dbReference type="PANTHER" id="PTHR35894">
    <property type="entry name" value="GENERAL SECRETION PATHWAY PROTEIN A-RELATED"/>
    <property type="match status" value="1"/>
</dbReference>
<dbReference type="InterPro" id="IPR049945">
    <property type="entry name" value="AAA_22"/>
</dbReference>
<comment type="caution">
    <text evidence="3">The sequence shown here is derived from an EMBL/GenBank/DDBJ whole genome shotgun (WGS) entry which is preliminary data.</text>
</comment>
<organism evidence="3 4">
    <name type="scientific">Roseococcus pinisoli</name>
    <dbReference type="NCBI Taxonomy" id="2835040"/>
    <lineage>
        <taxon>Bacteria</taxon>
        <taxon>Pseudomonadati</taxon>
        <taxon>Pseudomonadota</taxon>
        <taxon>Alphaproteobacteria</taxon>
        <taxon>Acetobacterales</taxon>
        <taxon>Roseomonadaceae</taxon>
        <taxon>Roseococcus</taxon>
    </lineage>
</organism>
<feature type="coiled-coil region" evidence="1">
    <location>
        <begin position="279"/>
        <end position="306"/>
    </location>
</feature>
<proteinExistence type="predicted"/>
<dbReference type="EMBL" id="JAHCDA010000002">
    <property type="protein sequence ID" value="MBS7812045.1"/>
    <property type="molecule type" value="Genomic_DNA"/>
</dbReference>
<keyword evidence="1" id="KW-0175">Coiled coil</keyword>
<sequence>MLTDFYGLREHPFQMTPDARLFYPSTVHSRAYAHLTYGIAQREGFVVVTGEVGAGKTTLVDRLCSELDPVGFAVARISTTQVAGDDLLRLAAAAFGTEADGNKAAVLRGISAALRAGDRRFLLIVDEAQGLKIDALEELRMLSNVTEGGQAPMQTILLGQPQLRAMLASPDLEQLRQRVLASYHLGALSREETHAYVKHRMRAVGWQENPRWEDRALDLIHRHTDGLPRRINRLCSRVLLSGMLEKSDVLSASMVEATALELEEDLGPTMLRTARGGASADYDAALRDVQQRLATLERNAGQRERLFNRLAEIFFDGVRDRP</sequence>
<dbReference type="PANTHER" id="PTHR35894:SF5">
    <property type="entry name" value="MU-LIKE PROPHAGE FLUMU DNA TRANSPOSITION PROTEIN B"/>
    <property type="match status" value="1"/>
</dbReference>
<evidence type="ECO:0000313" key="4">
    <source>
        <dbReference type="Proteomes" id="UP000766336"/>
    </source>
</evidence>
<reference evidence="3 4" key="1">
    <citation type="submission" date="2021-05" db="EMBL/GenBank/DDBJ databases">
        <title>Roseococcus sp. XZZS9, whole genome shotgun sequencing project.</title>
        <authorList>
            <person name="Zhao G."/>
            <person name="Shen L."/>
        </authorList>
    </citation>
    <scope>NUCLEOTIDE SEQUENCE [LARGE SCALE GENOMIC DNA]</scope>
    <source>
        <strain evidence="3 4">XZZS9</strain>
    </source>
</reference>
<protein>
    <submittedName>
        <fullName evidence="3">AAA family ATPase</fullName>
    </submittedName>
</protein>
<dbReference type="InterPro" id="IPR027417">
    <property type="entry name" value="P-loop_NTPase"/>
</dbReference>